<keyword evidence="3" id="KW-1185">Reference proteome</keyword>
<comment type="caution">
    <text evidence="2">The sequence shown here is derived from an EMBL/GenBank/DDBJ whole genome shotgun (WGS) entry which is preliminary data.</text>
</comment>
<dbReference type="RefSeq" id="WP_051313344.1">
    <property type="nucleotide sequence ID" value="NZ_AUBJ02000001.1"/>
</dbReference>
<evidence type="ECO:0000313" key="2">
    <source>
        <dbReference type="EMBL" id="MCP2332453.1"/>
    </source>
</evidence>
<sequence length="203" mass="22257">MRSGWVSGEEVDDVPPRPPVDGGPLDWGALAASLTDELDDFARATLDGAGGERVYAVAVHRFHAEPGGAISLPVFAAAGEEWLDRQAPEAREELRWSAADWPWQRFDDWREPGSWLRWGERVTAEAVQGGLDRWHAAHRRFLDTVVRACERVAAGLARDFPRAPVVVPLDPEVEPRGRAMPAWSWSGRAGGTSDVAERGGGRC</sequence>
<evidence type="ECO:0000313" key="3">
    <source>
        <dbReference type="Proteomes" id="UP000791080"/>
    </source>
</evidence>
<proteinExistence type="predicted"/>
<gene>
    <name evidence="2" type="ORF">G443_002723</name>
</gene>
<feature type="region of interest" description="Disordered" evidence="1">
    <location>
        <begin position="1"/>
        <end position="25"/>
    </location>
</feature>
<feature type="region of interest" description="Disordered" evidence="1">
    <location>
        <begin position="184"/>
        <end position="203"/>
    </location>
</feature>
<reference evidence="2 3" key="2">
    <citation type="submission" date="2022-06" db="EMBL/GenBank/DDBJ databases">
        <title>Genomic Encyclopedia of Type Strains, Phase I: the one thousand microbial genomes (KMG-I) project.</title>
        <authorList>
            <person name="Kyrpides N."/>
        </authorList>
    </citation>
    <scope>NUCLEOTIDE SEQUENCE [LARGE SCALE GENOMIC DNA]</scope>
    <source>
        <strain evidence="2 3">DSM 43889</strain>
    </source>
</reference>
<dbReference type="EMBL" id="AUBJ02000001">
    <property type="protein sequence ID" value="MCP2332453.1"/>
    <property type="molecule type" value="Genomic_DNA"/>
</dbReference>
<accession>A0ABT1JIV1</accession>
<dbReference type="Proteomes" id="UP000791080">
    <property type="component" value="Unassembled WGS sequence"/>
</dbReference>
<organism evidence="2 3">
    <name type="scientific">Actinoalloteichus caeruleus DSM 43889</name>
    <dbReference type="NCBI Taxonomy" id="1120930"/>
    <lineage>
        <taxon>Bacteria</taxon>
        <taxon>Bacillati</taxon>
        <taxon>Actinomycetota</taxon>
        <taxon>Actinomycetes</taxon>
        <taxon>Pseudonocardiales</taxon>
        <taxon>Pseudonocardiaceae</taxon>
        <taxon>Actinoalloteichus</taxon>
        <taxon>Actinoalloteichus cyanogriseus</taxon>
    </lineage>
</organism>
<evidence type="ECO:0008006" key="4">
    <source>
        <dbReference type="Google" id="ProtNLM"/>
    </source>
</evidence>
<reference evidence="2 3" key="1">
    <citation type="submission" date="2013-07" db="EMBL/GenBank/DDBJ databases">
        <authorList>
            <consortium name="DOE Joint Genome Institute"/>
            <person name="Reeve W."/>
            <person name="Huntemann M."/>
            <person name="Han J."/>
            <person name="Chen A."/>
            <person name="Kyrpides N."/>
            <person name="Mavromatis K."/>
            <person name="Markowitz V."/>
            <person name="Palaniappan K."/>
            <person name="Ivanova N."/>
            <person name="Schaumberg A."/>
            <person name="Pati A."/>
            <person name="Liolios K."/>
            <person name="Nordberg H.P."/>
            <person name="Cantor M.N."/>
            <person name="Hua S.X."/>
            <person name="Woyke T."/>
        </authorList>
    </citation>
    <scope>NUCLEOTIDE SEQUENCE [LARGE SCALE GENOMIC DNA]</scope>
    <source>
        <strain evidence="2 3">DSM 43889</strain>
    </source>
</reference>
<evidence type="ECO:0000256" key="1">
    <source>
        <dbReference type="SAM" id="MobiDB-lite"/>
    </source>
</evidence>
<name>A0ABT1JIV1_ACTCY</name>
<protein>
    <recommendedName>
        <fullName evidence="4">DUF4303 family protein</fullName>
    </recommendedName>
</protein>